<dbReference type="PANTHER" id="PTHR31374">
    <property type="entry name" value="AUXIN-INDUCED PROTEIN-LIKE-RELATED"/>
    <property type="match status" value="1"/>
</dbReference>
<feature type="compositionally biased region" description="Basic and acidic residues" evidence="2">
    <location>
        <begin position="80"/>
        <end position="90"/>
    </location>
</feature>
<keyword evidence="4" id="KW-1185">Reference proteome</keyword>
<evidence type="ECO:0000256" key="1">
    <source>
        <dbReference type="ARBA" id="ARBA00006974"/>
    </source>
</evidence>
<reference evidence="3" key="1">
    <citation type="submission" date="2020-07" db="EMBL/GenBank/DDBJ databases">
        <title>Genome sequence and genetic diversity analysis of an under-domesticated orphan crop, white fonio (Digitaria exilis).</title>
        <authorList>
            <person name="Bennetzen J.L."/>
            <person name="Chen S."/>
            <person name="Ma X."/>
            <person name="Wang X."/>
            <person name="Yssel A.E.J."/>
            <person name="Chaluvadi S.R."/>
            <person name="Johnson M."/>
            <person name="Gangashetty P."/>
            <person name="Hamidou F."/>
            <person name="Sanogo M.D."/>
            <person name="Zwaenepoel A."/>
            <person name="Wallace J."/>
            <person name="Van De Peer Y."/>
            <person name="Van Deynze A."/>
        </authorList>
    </citation>
    <scope>NUCLEOTIDE SEQUENCE</scope>
    <source>
        <tissue evidence="3">Leaves</tissue>
    </source>
</reference>
<evidence type="ECO:0000256" key="2">
    <source>
        <dbReference type="SAM" id="MobiDB-lite"/>
    </source>
</evidence>
<proteinExistence type="inferred from homology"/>
<dbReference type="Pfam" id="PF02519">
    <property type="entry name" value="Auxin_inducible"/>
    <property type="match status" value="1"/>
</dbReference>
<dbReference type="EMBL" id="JACEFO010000500">
    <property type="protein sequence ID" value="KAF8768795.1"/>
    <property type="molecule type" value="Genomic_DNA"/>
</dbReference>
<dbReference type="PANTHER" id="PTHR31374:SF336">
    <property type="entry name" value="OS02G0643800 PROTEIN"/>
    <property type="match status" value="1"/>
</dbReference>
<organism evidence="3 4">
    <name type="scientific">Digitaria exilis</name>
    <dbReference type="NCBI Taxonomy" id="1010633"/>
    <lineage>
        <taxon>Eukaryota</taxon>
        <taxon>Viridiplantae</taxon>
        <taxon>Streptophyta</taxon>
        <taxon>Embryophyta</taxon>
        <taxon>Tracheophyta</taxon>
        <taxon>Spermatophyta</taxon>
        <taxon>Magnoliopsida</taxon>
        <taxon>Liliopsida</taxon>
        <taxon>Poales</taxon>
        <taxon>Poaceae</taxon>
        <taxon>PACMAD clade</taxon>
        <taxon>Panicoideae</taxon>
        <taxon>Panicodae</taxon>
        <taxon>Paniceae</taxon>
        <taxon>Anthephorinae</taxon>
        <taxon>Digitaria</taxon>
    </lineage>
</organism>
<dbReference type="GO" id="GO:0009733">
    <property type="term" value="P:response to auxin"/>
    <property type="evidence" value="ECO:0007669"/>
    <property type="project" value="InterPro"/>
</dbReference>
<accession>A0A835FMQ9</accession>
<comment type="caution">
    <text evidence="3">The sequence shown here is derived from an EMBL/GenBank/DDBJ whole genome shotgun (WGS) entry which is preliminary data.</text>
</comment>
<evidence type="ECO:0000313" key="4">
    <source>
        <dbReference type="Proteomes" id="UP000636709"/>
    </source>
</evidence>
<evidence type="ECO:0008006" key="5">
    <source>
        <dbReference type="Google" id="ProtNLM"/>
    </source>
</evidence>
<evidence type="ECO:0000313" key="3">
    <source>
        <dbReference type="EMBL" id="KAF8768795.1"/>
    </source>
</evidence>
<dbReference type="AlphaFoldDB" id="A0A835FMQ9"/>
<comment type="similarity">
    <text evidence="1">Belongs to the ARG7 family.</text>
</comment>
<gene>
    <name evidence="3" type="ORF">HU200_007355</name>
</gene>
<feature type="region of interest" description="Disordered" evidence="2">
    <location>
        <begin position="34"/>
        <end position="95"/>
    </location>
</feature>
<dbReference type="InterPro" id="IPR003676">
    <property type="entry name" value="SAUR_fam"/>
</dbReference>
<protein>
    <recommendedName>
        <fullName evidence="5">Small auxin up regulated protein</fullName>
    </recommendedName>
</protein>
<dbReference type="Proteomes" id="UP000636709">
    <property type="component" value="Unassembled WGS sequence"/>
</dbReference>
<name>A0A835FMQ9_9POAL</name>
<dbReference type="OrthoDB" id="1026046at2759"/>
<sequence>MLTRRHGGFRLGRKLLSVWRWALCHRHSRGGRRGYLRLQPCHGAGRRSDDSIIRSPLLSPAPPATKHHHHNHQGFVLQRGDGDGDGHDDASSSPRMLTWGRSLARRMRLLRRNRKDRLLAEDAAAAAEATTPKGQVAVYVGGAEPGGESMRYVVPVVYFNHPLFGELLREAEEEFGFEHPGGITIPCAASRFERAAAVAAAGGGGKKVPGWW</sequence>